<dbReference type="RefSeq" id="WP_103098313.1">
    <property type="nucleotide sequence ID" value="NZ_LYMM01000062.1"/>
</dbReference>
<evidence type="ECO:0000313" key="7">
    <source>
        <dbReference type="EMBL" id="PNU02976.1"/>
    </source>
</evidence>
<gene>
    <name evidence="7" type="ORF">A8V01_07970</name>
</gene>
<dbReference type="SUPFAM" id="SSF102712">
    <property type="entry name" value="JAB1/MPN domain"/>
    <property type="match status" value="1"/>
</dbReference>
<dbReference type="Gene3D" id="3.40.140.10">
    <property type="entry name" value="Cytidine Deaminase, domain 2"/>
    <property type="match status" value="1"/>
</dbReference>
<dbReference type="AlphaFoldDB" id="A0A2K2FW12"/>
<evidence type="ECO:0000256" key="1">
    <source>
        <dbReference type="ARBA" id="ARBA00022670"/>
    </source>
</evidence>
<keyword evidence="1" id="KW-0645">Protease</keyword>
<name>A0A2K2FW12_9SPHN</name>
<dbReference type="EMBL" id="LYMM01000062">
    <property type="protein sequence ID" value="PNU02976.1"/>
    <property type="molecule type" value="Genomic_DNA"/>
</dbReference>
<evidence type="ECO:0000256" key="2">
    <source>
        <dbReference type="ARBA" id="ARBA00022723"/>
    </source>
</evidence>
<accession>A0A2K2FW12</accession>
<comment type="caution">
    <text evidence="7">The sequence shown here is derived from an EMBL/GenBank/DDBJ whole genome shotgun (WGS) entry which is preliminary data.</text>
</comment>
<evidence type="ECO:0000256" key="4">
    <source>
        <dbReference type="ARBA" id="ARBA00022833"/>
    </source>
</evidence>
<dbReference type="CDD" id="cd08070">
    <property type="entry name" value="MPN_like"/>
    <property type="match status" value="1"/>
</dbReference>
<reference evidence="7 8" key="1">
    <citation type="submission" date="2016-05" db="EMBL/GenBank/DDBJ databases">
        <title>Complete genome sequence of Novosphingobium guangzhouense SA925(T).</title>
        <authorList>
            <person name="Sha S."/>
        </authorList>
    </citation>
    <scope>NUCLEOTIDE SEQUENCE [LARGE SCALE GENOMIC DNA]</scope>
    <source>
        <strain evidence="7 8">SA925</strain>
    </source>
</reference>
<organism evidence="7 8">
    <name type="scientific">Novosphingobium guangzhouense</name>
    <dbReference type="NCBI Taxonomy" id="1850347"/>
    <lineage>
        <taxon>Bacteria</taxon>
        <taxon>Pseudomonadati</taxon>
        <taxon>Pseudomonadota</taxon>
        <taxon>Alphaproteobacteria</taxon>
        <taxon>Sphingomonadales</taxon>
        <taxon>Sphingomonadaceae</taxon>
        <taxon>Novosphingobium</taxon>
    </lineage>
</organism>
<dbReference type="PROSITE" id="PS50249">
    <property type="entry name" value="MPN"/>
    <property type="match status" value="1"/>
</dbReference>
<proteinExistence type="predicted"/>
<dbReference type="GO" id="GO:0006508">
    <property type="term" value="P:proteolysis"/>
    <property type="evidence" value="ECO:0007669"/>
    <property type="project" value="UniProtKB-KW"/>
</dbReference>
<dbReference type="PANTHER" id="PTHR34858">
    <property type="entry name" value="CYSO-CYSTEINE PEPTIDASE"/>
    <property type="match status" value="1"/>
</dbReference>
<evidence type="ECO:0000259" key="6">
    <source>
        <dbReference type="PROSITE" id="PS50249"/>
    </source>
</evidence>
<dbReference type="InterPro" id="IPR037518">
    <property type="entry name" value="MPN"/>
</dbReference>
<keyword evidence="8" id="KW-1185">Reference proteome</keyword>
<dbReference type="Proteomes" id="UP000236327">
    <property type="component" value="Unassembled WGS sequence"/>
</dbReference>
<keyword evidence="5" id="KW-0482">Metalloprotease</keyword>
<dbReference type="PANTHER" id="PTHR34858:SF1">
    <property type="entry name" value="CYSO-CYSTEINE PEPTIDASE"/>
    <property type="match status" value="1"/>
</dbReference>
<dbReference type="GO" id="GO:0008235">
    <property type="term" value="F:metalloexopeptidase activity"/>
    <property type="evidence" value="ECO:0007669"/>
    <property type="project" value="TreeGrafter"/>
</dbReference>
<dbReference type="InterPro" id="IPR028090">
    <property type="entry name" value="JAB_dom_prok"/>
</dbReference>
<evidence type="ECO:0000313" key="8">
    <source>
        <dbReference type="Proteomes" id="UP000236327"/>
    </source>
</evidence>
<evidence type="ECO:0000256" key="5">
    <source>
        <dbReference type="ARBA" id="ARBA00023049"/>
    </source>
</evidence>
<feature type="domain" description="MPN" evidence="6">
    <location>
        <begin position="3"/>
        <end position="130"/>
    </location>
</feature>
<dbReference type="GO" id="GO:0008270">
    <property type="term" value="F:zinc ion binding"/>
    <property type="evidence" value="ECO:0007669"/>
    <property type="project" value="TreeGrafter"/>
</dbReference>
<keyword evidence="2" id="KW-0479">Metal-binding</keyword>
<evidence type="ECO:0000256" key="3">
    <source>
        <dbReference type="ARBA" id="ARBA00022801"/>
    </source>
</evidence>
<dbReference type="InterPro" id="IPR051929">
    <property type="entry name" value="VirAsm_ModProt"/>
</dbReference>
<keyword evidence="3" id="KW-0378">Hydrolase</keyword>
<dbReference type="Pfam" id="PF14464">
    <property type="entry name" value="Prok-JAB"/>
    <property type="match status" value="1"/>
</dbReference>
<protein>
    <submittedName>
        <fullName evidence="7">Peptidase</fullName>
    </submittedName>
</protein>
<dbReference type="OrthoDB" id="9802958at2"/>
<keyword evidence="4" id="KW-0862">Zinc</keyword>
<sequence length="130" mass="13893">MIVEVTSGVLATLNEEARKAAAEECCGLLLGRGARIEQAVPAANVAADRTVHFEIDPRSLLSAFKAARAGGPEVIGYYHSHPTGICVPSKTDKDHSTGDSRIWAIISESEVAFWRDNANGFVAQPFRVVG</sequence>